<dbReference type="GO" id="GO:0000155">
    <property type="term" value="F:phosphorelay sensor kinase activity"/>
    <property type="evidence" value="ECO:0007669"/>
    <property type="project" value="InterPro"/>
</dbReference>
<dbReference type="PANTHER" id="PTHR45528:SF1">
    <property type="entry name" value="SENSOR HISTIDINE KINASE CPXA"/>
    <property type="match status" value="1"/>
</dbReference>
<evidence type="ECO:0000256" key="7">
    <source>
        <dbReference type="ARBA" id="ARBA00022692"/>
    </source>
</evidence>
<dbReference type="Gene3D" id="1.10.287.130">
    <property type="match status" value="1"/>
</dbReference>
<keyword evidence="13 14" id="KW-0472">Membrane</keyword>
<dbReference type="FunFam" id="3.30.565.10:FF:000006">
    <property type="entry name" value="Sensor histidine kinase WalK"/>
    <property type="match status" value="1"/>
</dbReference>
<dbReference type="PROSITE" id="PS50885">
    <property type="entry name" value="HAMP"/>
    <property type="match status" value="1"/>
</dbReference>
<dbReference type="Gene3D" id="3.30.565.10">
    <property type="entry name" value="Histidine kinase-like ATPase, C-terminal domain"/>
    <property type="match status" value="1"/>
</dbReference>
<dbReference type="SUPFAM" id="SSF47384">
    <property type="entry name" value="Homodimeric domain of signal transducing histidine kinase"/>
    <property type="match status" value="1"/>
</dbReference>
<organism evidence="17 18">
    <name type="scientific">Peptostreptococcus porci</name>
    <dbReference type="NCBI Taxonomy" id="2652282"/>
    <lineage>
        <taxon>Bacteria</taxon>
        <taxon>Bacillati</taxon>
        <taxon>Bacillota</taxon>
        <taxon>Clostridia</taxon>
        <taxon>Peptostreptococcales</taxon>
        <taxon>Peptostreptococcaceae</taxon>
        <taxon>Peptostreptococcus</taxon>
    </lineage>
</organism>
<evidence type="ECO:0000259" key="15">
    <source>
        <dbReference type="PROSITE" id="PS50109"/>
    </source>
</evidence>
<dbReference type="PROSITE" id="PS50109">
    <property type="entry name" value="HIS_KIN"/>
    <property type="match status" value="1"/>
</dbReference>
<dbReference type="CDD" id="cd00082">
    <property type="entry name" value="HisKA"/>
    <property type="match status" value="1"/>
</dbReference>
<reference evidence="17 18" key="1">
    <citation type="submission" date="2019-08" db="EMBL/GenBank/DDBJ databases">
        <title>In-depth cultivation of the pig gut microbiome towards novel bacterial diversity and tailored functional studies.</title>
        <authorList>
            <person name="Wylensek D."/>
            <person name="Hitch T.C.A."/>
            <person name="Clavel T."/>
        </authorList>
    </citation>
    <scope>NUCLEOTIDE SEQUENCE [LARGE SCALE GENOMIC DNA]</scope>
    <source>
        <strain evidence="17 18">WCA-SAB-591-4A-A</strain>
    </source>
</reference>
<dbReference type="InterPro" id="IPR004358">
    <property type="entry name" value="Sig_transdc_His_kin-like_C"/>
</dbReference>
<evidence type="ECO:0000256" key="13">
    <source>
        <dbReference type="ARBA" id="ARBA00023136"/>
    </source>
</evidence>
<keyword evidence="6" id="KW-0808">Transferase</keyword>
<evidence type="ECO:0000256" key="3">
    <source>
        <dbReference type="ARBA" id="ARBA00012438"/>
    </source>
</evidence>
<evidence type="ECO:0000256" key="1">
    <source>
        <dbReference type="ARBA" id="ARBA00000085"/>
    </source>
</evidence>
<keyword evidence="9 17" id="KW-0418">Kinase</keyword>
<feature type="transmembrane region" description="Helical" evidence="14">
    <location>
        <begin position="16"/>
        <end position="40"/>
    </location>
</feature>
<dbReference type="RefSeq" id="WP_154538495.1">
    <property type="nucleotide sequence ID" value="NZ_VUNE01000005.1"/>
</dbReference>
<dbReference type="CDD" id="cd06225">
    <property type="entry name" value="HAMP"/>
    <property type="match status" value="1"/>
</dbReference>
<feature type="transmembrane region" description="Helical" evidence="14">
    <location>
        <begin position="173"/>
        <end position="193"/>
    </location>
</feature>
<sequence>MAIHFGGLRKKVLKNFIIIIIMVVLSFELIITFFASRYYYNSVSQVLMTQVSNANSINTSLNVDNSSFIDKATKTVDSRLYSSDSKIAVNIVDKNGRVIVDQYGFKTDKFANYIDVRKAMQNIDPVAPYTYRENITGEKVMSVSVPIKVSGLVEGAIRYSISLKYVDLEIIKIIVYLVFIGILVLLFSIGLSLKFAESIIEPLTELKIFSNMLAKGNYNIKMNKDRISDDEIGDLARTFENMASEIQKSDKLKDEFISSISHELRTPLTSINGWSSETLKLDNINKEELSMGLNIIQDETHRLIKLVEELLDFSRLSSDRIKLQIEEVNIENLVVSVINQLRAMAVDKNLRLSFEFVNQNMNMIYADKNRLRQVLINLIQNSIKFTPSEGIIVVSVDQDFDMTKIVVRDTGEGIEEQNINKVSQKFFQENFHKAGSGLGLAISEEIIKLHGGVMQIKSKKNEGTEITFTIKNDNKKRSNDRFLN</sequence>
<keyword evidence="7 14" id="KW-0812">Transmembrane</keyword>
<keyword evidence="8" id="KW-0547">Nucleotide-binding</keyword>
<dbReference type="PANTHER" id="PTHR45528">
    <property type="entry name" value="SENSOR HISTIDINE KINASE CPXA"/>
    <property type="match status" value="1"/>
</dbReference>
<feature type="domain" description="HAMP" evidence="16">
    <location>
        <begin position="197"/>
        <end position="251"/>
    </location>
</feature>
<evidence type="ECO:0000313" key="18">
    <source>
        <dbReference type="Proteomes" id="UP000440713"/>
    </source>
</evidence>
<evidence type="ECO:0000256" key="4">
    <source>
        <dbReference type="ARBA" id="ARBA00022475"/>
    </source>
</evidence>
<dbReference type="InterPro" id="IPR005467">
    <property type="entry name" value="His_kinase_dom"/>
</dbReference>
<dbReference type="SMART" id="SM00387">
    <property type="entry name" value="HATPase_c"/>
    <property type="match status" value="1"/>
</dbReference>
<evidence type="ECO:0000256" key="8">
    <source>
        <dbReference type="ARBA" id="ARBA00022741"/>
    </source>
</evidence>
<dbReference type="EC" id="2.7.13.3" evidence="3"/>
<dbReference type="SMART" id="SM00388">
    <property type="entry name" value="HisKA"/>
    <property type="match status" value="1"/>
</dbReference>
<name>A0A6N7XHY6_9FIRM</name>
<comment type="catalytic activity">
    <reaction evidence="1">
        <text>ATP + protein L-histidine = ADP + protein N-phospho-L-histidine.</text>
        <dbReference type="EC" id="2.7.13.3"/>
    </reaction>
</comment>
<evidence type="ECO:0000256" key="14">
    <source>
        <dbReference type="SAM" id="Phobius"/>
    </source>
</evidence>
<feature type="domain" description="Histidine kinase" evidence="15">
    <location>
        <begin position="259"/>
        <end position="474"/>
    </location>
</feature>
<keyword evidence="12" id="KW-0902">Two-component regulatory system</keyword>
<dbReference type="PRINTS" id="PR00344">
    <property type="entry name" value="BCTRLSENSOR"/>
</dbReference>
<dbReference type="InterPro" id="IPR003660">
    <property type="entry name" value="HAMP_dom"/>
</dbReference>
<keyword evidence="18" id="KW-1185">Reference proteome</keyword>
<dbReference type="InterPro" id="IPR036890">
    <property type="entry name" value="HATPase_C_sf"/>
</dbReference>
<evidence type="ECO:0000259" key="16">
    <source>
        <dbReference type="PROSITE" id="PS50885"/>
    </source>
</evidence>
<dbReference type="InterPro" id="IPR003594">
    <property type="entry name" value="HATPase_dom"/>
</dbReference>
<dbReference type="GO" id="GO:0005524">
    <property type="term" value="F:ATP binding"/>
    <property type="evidence" value="ECO:0007669"/>
    <property type="project" value="UniProtKB-KW"/>
</dbReference>
<dbReference type="SMART" id="SM00304">
    <property type="entry name" value="HAMP"/>
    <property type="match status" value="1"/>
</dbReference>
<keyword evidence="11 14" id="KW-1133">Transmembrane helix</keyword>
<evidence type="ECO:0000256" key="12">
    <source>
        <dbReference type="ARBA" id="ARBA00023012"/>
    </source>
</evidence>
<dbReference type="EMBL" id="VUNE01000005">
    <property type="protein sequence ID" value="MST63014.1"/>
    <property type="molecule type" value="Genomic_DNA"/>
</dbReference>
<proteinExistence type="predicted"/>
<dbReference type="Gene3D" id="6.10.340.10">
    <property type="match status" value="1"/>
</dbReference>
<dbReference type="InterPro" id="IPR003661">
    <property type="entry name" value="HisK_dim/P_dom"/>
</dbReference>
<dbReference type="SUPFAM" id="SSF55874">
    <property type="entry name" value="ATPase domain of HSP90 chaperone/DNA topoisomerase II/histidine kinase"/>
    <property type="match status" value="1"/>
</dbReference>
<evidence type="ECO:0000256" key="5">
    <source>
        <dbReference type="ARBA" id="ARBA00022553"/>
    </source>
</evidence>
<dbReference type="GO" id="GO:0005886">
    <property type="term" value="C:plasma membrane"/>
    <property type="evidence" value="ECO:0007669"/>
    <property type="project" value="UniProtKB-SubCell"/>
</dbReference>
<evidence type="ECO:0000256" key="2">
    <source>
        <dbReference type="ARBA" id="ARBA00004651"/>
    </source>
</evidence>
<evidence type="ECO:0000256" key="11">
    <source>
        <dbReference type="ARBA" id="ARBA00022989"/>
    </source>
</evidence>
<dbReference type="AlphaFoldDB" id="A0A6N7XHY6"/>
<comment type="subcellular location">
    <subcellularLocation>
        <location evidence="2">Cell membrane</location>
        <topology evidence="2">Multi-pass membrane protein</topology>
    </subcellularLocation>
</comment>
<dbReference type="Pfam" id="PF02518">
    <property type="entry name" value="HATPase_c"/>
    <property type="match status" value="1"/>
</dbReference>
<accession>A0A6N7XHY6</accession>
<keyword evidence="10" id="KW-0067">ATP-binding</keyword>
<evidence type="ECO:0000256" key="9">
    <source>
        <dbReference type="ARBA" id="ARBA00022777"/>
    </source>
</evidence>
<evidence type="ECO:0000256" key="6">
    <source>
        <dbReference type="ARBA" id="ARBA00022679"/>
    </source>
</evidence>
<gene>
    <name evidence="17" type="ORF">FYJ71_08700</name>
</gene>
<dbReference type="FunFam" id="1.10.287.130:FF:000001">
    <property type="entry name" value="Two-component sensor histidine kinase"/>
    <property type="match status" value="1"/>
</dbReference>
<dbReference type="InterPro" id="IPR036097">
    <property type="entry name" value="HisK_dim/P_sf"/>
</dbReference>
<dbReference type="SUPFAM" id="SSF158472">
    <property type="entry name" value="HAMP domain-like"/>
    <property type="match status" value="1"/>
</dbReference>
<keyword evidence="5" id="KW-0597">Phosphoprotein</keyword>
<dbReference type="InterPro" id="IPR050398">
    <property type="entry name" value="HssS/ArlS-like"/>
</dbReference>
<dbReference type="Pfam" id="PF00512">
    <property type="entry name" value="HisKA"/>
    <property type="match status" value="1"/>
</dbReference>
<evidence type="ECO:0000256" key="10">
    <source>
        <dbReference type="ARBA" id="ARBA00022840"/>
    </source>
</evidence>
<dbReference type="Proteomes" id="UP000440713">
    <property type="component" value="Unassembled WGS sequence"/>
</dbReference>
<evidence type="ECO:0000313" key="17">
    <source>
        <dbReference type="EMBL" id="MST63014.1"/>
    </source>
</evidence>
<keyword evidence="4" id="KW-1003">Cell membrane</keyword>
<protein>
    <recommendedName>
        <fullName evidence="3">histidine kinase</fullName>
        <ecNumber evidence="3">2.7.13.3</ecNumber>
    </recommendedName>
</protein>
<comment type="caution">
    <text evidence="17">The sequence shown here is derived from an EMBL/GenBank/DDBJ whole genome shotgun (WGS) entry which is preliminary data.</text>
</comment>